<proteinExistence type="predicted"/>
<gene>
    <name evidence="1" type="ORF">Q8A64_15630</name>
</gene>
<keyword evidence="2" id="KW-1185">Reference proteome</keyword>
<name>A0ABU1BUU2_9BURK</name>
<protein>
    <submittedName>
        <fullName evidence="1">Uncharacterized protein</fullName>
    </submittedName>
</protein>
<reference evidence="1 2" key="1">
    <citation type="submission" date="2023-08" db="EMBL/GenBank/DDBJ databases">
        <title>Oxalobacteraceae gen .nov., isolated from river sludge outside the plant.</title>
        <authorList>
            <person name="Zhao S.Y."/>
        </authorList>
    </citation>
    <scope>NUCLEOTIDE SEQUENCE [LARGE SCALE GENOMIC DNA]</scope>
    <source>
        <strain evidence="1 2">R-40</strain>
    </source>
</reference>
<dbReference type="RefSeq" id="WP_338437807.1">
    <property type="nucleotide sequence ID" value="NZ_JAUYVH010000013.1"/>
</dbReference>
<organism evidence="1 2">
    <name type="scientific">Keguizhuia sedimenti</name>
    <dbReference type="NCBI Taxonomy" id="3064264"/>
    <lineage>
        <taxon>Bacteria</taxon>
        <taxon>Pseudomonadati</taxon>
        <taxon>Pseudomonadota</taxon>
        <taxon>Betaproteobacteria</taxon>
        <taxon>Burkholderiales</taxon>
        <taxon>Oxalobacteraceae</taxon>
        <taxon>Keguizhuia</taxon>
    </lineage>
</organism>
<dbReference type="Proteomes" id="UP001225596">
    <property type="component" value="Unassembled WGS sequence"/>
</dbReference>
<dbReference type="EMBL" id="JAUYVH010000013">
    <property type="protein sequence ID" value="MDQ9171844.1"/>
    <property type="molecule type" value="Genomic_DNA"/>
</dbReference>
<evidence type="ECO:0000313" key="1">
    <source>
        <dbReference type="EMBL" id="MDQ9171844.1"/>
    </source>
</evidence>
<sequence length="69" mass="8127">MEQTDFVVDYMVKSFCADLDEKEQFLFRHALVNLVKMAKAEKALEIQKDLEFVHQVMAKPGNWPDPREQ</sequence>
<evidence type="ECO:0000313" key="2">
    <source>
        <dbReference type="Proteomes" id="UP001225596"/>
    </source>
</evidence>
<accession>A0ABU1BUU2</accession>
<comment type="caution">
    <text evidence="1">The sequence shown here is derived from an EMBL/GenBank/DDBJ whole genome shotgun (WGS) entry which is preliminary data.</text>
</comment>